<keyword evidence="7" id="KW-1185">Reference proteome</keyword>
<comment type="similarity">
    <text evidence="2">Belongs to the SKP1 family.</text>
</comment>
<dbReference type="InterPro" id="IPR016073">
    <property type="entry name" value="Skp1_comp_POZ"/>
</dbReference>
<dbReference type="FunFam" id="3.30.710.10:FF:000035">
    <property type="entry name" value="Elongin C transcription elongation factor"/>
    <property type="match status" value="1"/>
</dbReference>
<keyword evidence="4" id="KW-0539">Nucleus</keyword>
<dbReference type="EMBL" id="CDMY01000275">
    <property type="protein sequence ID" value="CEL99189.1"/>
    <property type="molecule type" value="Genomic_DNA"/>
</dbReference>
<evidence type="ECO:0000256" key="1">
    <source>
        <dbReference type="ARBA" id="ARBA00004123"/>
    </source>
</evidence>
<dbReference type="SMART" id="SM00512">
    <property type="entry name" value="Skp1"/>
    <property type="match status" value="1"/>
</dbReference>
<dbReference type="VEuPathDB" id="CryptoDB:Vbra_2897"/>
<evidence type="ECO:0000256" key="4">
    <source>
        <dbReference type="ARBA" id="ARBA00023242"/>
    </source>
</evidence>
<evidence type="ECO:0000313" key="6">
    <source>
        <dbReference type="EMBL" id="CEL99189.1"/>
    </source>
</evidence>
<reference evidence="6 7" key="1">
    <citation type="submission" date="2014-11" db="EMBL/GenBank/DDBJ databases">
        <authorList>
            <person name="Zhu J."/>
            <person name="Qi W."/>
            <person name="Song R."/>
        </authorList>
    </citation>
    <scope>NUCLEOTIDE SEQUENCE [LARGE SCALE GENOMIC DNA]</scope>
</reference>
<dbReference type="InParanoid" id="A0A0G4EP36"/>
<dbReference type="GO" id="GO:0006511">
    <property type="term" value="P:ubiquitin-dependent protein catabolic process"/>
    <property type="evidence" value="ECO:0007669"/>
    <property type="project" value="InterPro"/>
</dbReference>
<dbReference type="Proteomes" id="UP000041254">
    <property type="component" value="Unassembled WGS sequence"/>
</dbReference>
<sequence>MASSSSASPPEEEFDYLKLISAEGHEFFLDKKIAFGCEMIRTMFDGEKSHSFTEGQTGAINFQTINSRLLEKVIQYLYYKHKHTDSREAIPDFEIDDEIVLDLLLVANYLHQ</sequence>
<evidence type="ECO:0000256" key="3">
    <source>
        <dbReference type="ARBA" id="ARBA00021347"/>
    </source>
</evidence>
<proteinExistence type="inferred from homology"/>
<dbReference type="InterPro" id="IPR039948">
    <property type="entry name" value="ELC1"/>
</dbReference>
<gene>
    <name evidence="6" type="ORF">Vbra_2897</name>
</gene>
<evidence type="ECO:0000256" key="2">
    <source>
        <dbReference type="ARBA" id="ARBA00009993"/>
    </source>
</evidence>
<evidence type="ECO:0000313" key="7">
    <source>
        <dbReference type="Proteomes" id="UP000041254"/>
    </source>
</evidence>
<dbReference type="Gene3D" id="3.30.710.10">
    <property type="entry name" value="Potassium Channel Kv1.1, Chain A"/>
    <property type="match status" value="1"/>
</dbReference>
<protein>
    <recommendedName>
        <fullName evidence="3">Elongin-C</fullName>
    </recommendedName>
</protein>
<dbReference type="OrthoDB" id="199596at2759"/>
<dbReference type="AlphaFoldDB" id="A0A0G4EP36"/>
<evidence type="ECO:0000259" key="5">
    <source>
        <dbReference type="Pfam" id="PF03931"/>
    </source>
</evidence>
<dbReference type="CDD" id="cd18321">
    <property type="entry name" value="BTB_POZ_EloC"/>
    <property type="match status" value="1"/>
</dbReference>
<dbReference type="PANTHER" id="PTHR20648">
    <property type="entry name" value="ELONGIN-C"/>
    <property type="match status" value="1"/>
</dbReference>
<feature type="domain" description="SKP1 component POZ" evidence="5">
    <location>
        <begin position="17"/>
        <end position="82"/>
    </location>
</feature>
<organism evidence="6 7">
    <name type="scientific">Vitrella brassicaformis (strain CCMP3155)</name>
    <dbReference type="NCBI Taxonomy" id="1169540"/>
    <lineage>
        <taxon>Eukaryota</taxon>
        <taxon>Sar</taxon>
        <taxon>Alveolata</taxon>
        <taxon>Colpodellida</taxon>
        <taxon>Vitrellaceae</taxon>
        <taxon>Vitrella</taxon>
    </lineage>
</organism>
<comment type="subcellular location">
    <subcellularLocation>
        <location evidence="1">Nucleus</location>
    </subcellularLocation>
</comment>
<dbReference type="GO" id="GO:0005634">
    <property type="term" value="C:nucleus"/>
    <property type="evidence" value="ECO:0007669"/>
    <property type="project" value="UniProtKB-SubCell"/>
</dbReference>
<name>A0A0G4EP36_VITBC</name>
<dbReference type="InterPro" id="IPR001232">
    <property type="entry name" value="SKP1-like"/>
</dbReference>
<dbReference type="Pfam" id="PF03931">
    <property type="entry name" value="Skp1_POZ"/>
    <property type="match status" value="1"/>
</dbReference>
<dbReference type="STRING" id="1169540.A0A0G4EP36"/>
<accession>A0A0G4EP36</accession>
<dbReference type="OMA" id="AMVSPII"/>
<dbReference type="SUPFAM" id="SSF54695">
    <property type="entry name" value="POZ domain"/>
    <property type="match status" value="1"/>
</dbReference>
<dbReference type="InterPro" id="IPR011333">
    <property type="entry name" value="SKP1/BTB/POZ_sf"/>
</dbReference>